<keyword evidence="1" id="KW-1133">Transmembrane helix</keyword>
<organism evidence="2 3">
    <name type="scientific">Rhizobium quercicola</name>
    <dbReference type="NCBI Taxonomy" id="2901226"/>
    <lineage>
        <taxon>Bacteria</taxon>
        <taxon>Pseudomonadati</taxon>
        <taxon>Pseudomonadota</taxon>
        <taxon>Alphaproteobacteria</taxon>
        <taxon>Hyphomicrobiales</taxon>
        <taxon>Rhizobiaceae</taxon>
        <taxon>Rhizobium/Agrobacterium group</taxon>
        <taxon>Rhizobium</taxon>
    </lineage>
</organism>
<dbReference type="RefSeq" id="WP_231813564.1">
    <property type="nucleotide sequence ID" value="NZ_JAJOZR010000005.1"/>
</dbReference>
<dbReference type="EMBL" id="JAJOZR010000005">
    <property type="protein sequence ID" value="MCD7109151.1"/>
    <property type="molecule type" value="Genomic_DNA"/>
</dbReference>
<evidence type="ECO:0008006" key="4">
    <source>
        <dbReference type="Google" id="ProtNLM"/>
    </source>
</evidence>
<comment type="caution">
    <text evidence="2">The sequence shown here is derived from an EMBL/GenBank/DDBJ whole genome shotgun (WGS) entry which is preliminary data.</text>
</comment>
<evidence type="ECO:0000313" key="3">
    <source>
        <dbReference type="Proteomes" id="UP001139089"/>
    </source>
</evidence>
<name>A0A9X1T051_9HYPH</name>
<evidence type="ECO:0000313" key="2">
    <source>
        <dbReference type="EMBL" id="MCD7109151.1"/>
    </source>
</evidence>
<evidence type="ECO:0000256" key="1">
    <source>
        <dbReference type="SAM" id="Phobius"/>
    </source>
</evidence>
<protein>
    <recommendedName>
        <fullName evidence="4">DUF883 domain-containing protein</fullName>
    </recommendedName>
</protein>
<sequence length="119" mass="12701">MSLGLFSSSSSRKRQHLLGGAIEDQLSDLRSDIASLANLVSKRGSKASHTLSARASDVRGQAESGLADVMDGAEQLLSDLRHRYASTERQVRHTVREHPLATVGAIAALGIAIIALSRR</sequence>
<gene>
    <name evidence="2" type="ORF">LRX75_08850</name>
</gene>
<keyword evidence="1" id="KW-0812">Transmembrane</keyword>
<accession>A0A9X1T051</accession>
<feature type="transmembrane region" description="Helical" evidence="1">
    <location>
        <begin position="99"/>
        <end position="117"/>
    </location>
</feature>
<reference evidence="2" key="1">
    <citation type="submission" date="2021-12" db="EMBL/GenBank/DDBJ databases">
        <authorList>
            <person name="Li Y."/>
        </authorList>
    </citation>
    <scope>NUCLEOTIDE SEQUENCE</scope>
    <source>
        <strain evidence="2">DKSPLA3</strain>
    </source>
</reference>
<proteinExistence type="predicted"/>
<dbReference type="AlphaFoldDB" id="A0A9X1T051"/>
<dbReference type="Proteomes" id="UP001139089">
    <property type="component" value="Unassembled WGS sequence"/>
</dbReference>
<keyword evidence="1" id="KW-0472">Membrane</keyword>
<keyword evidence="3" id="KW-1185">Reference proteome</keyword>